<proteinExistence type="predicted"/>
<dbReference type="CDD" id="cd07185">
    <property type="entry name" value="OmpA_C-like"/>
    <property type="match status" value="1"/>
</dbReference>
<evidence type="ECO:0000259" key="6">
    <source>
        <dbReference type="PROSITE" id="PS51123"/>
    </source>
</evidence>
<keyword evidence="7" id="KW-0449">Lipoprotein</keyword>
<evidence type="ECO:0000313" key="7">
    <source>
        <dbReference type="EMBL" id="GJD95673.1"/>
    </source>
</evidence>
<name>A0ABQ4S1D8_9HYPH</name>
<evidence type="ECO:0000256" key="1">
    <source>
        <dbReference type="ARBA" id="ARBA00004442"/>
    </source>
</evidence>
<dbReference type="SUPFAM" id="SSF103088">
    <property type="entry name" value="OmpA-like"/>
    <property type="match status" value="1"/>
</dbReference>
<dbReference type="InterPro" id="IPR036737">
    <property type="entry name" value="OmpA-like_sf"/>
</dbReference>
<feature type="domain" description="OmpA-like" evidence="6">
    <location>
        <begin position="102"/>
        <end position="220"/>
    </location>
</feature>
<keyword evidence="2 4" id="KW-0472">Membrane</keyword>
<feature type="region of interest" description="Disordered" evidence="5">
    <location>
        <begin position="47"/>
        <end position="73"/>
    </location>
</feature>
<organism evidence="7 8">
    <name type="scientific">Methylobacterium iners</name>
    <dbReference type="NCBI Taxonomy" id="418707"/>
    <lineage>
        <taxon>Bacteria</taxon>
        <taxon>Pseudomonadati</taxon>
        <taxon>Pseudomonadota</taxon>
        <taxon>Alphaproteobacteria</taxon>
        <taxon>Hyphomicrobiales</taxon>
        <taxon>Methylobacteriaceae</taxon>
        <taxon>Methylobacterium</taxon>
    </lineage>
</organism>
<comment type="caution">
    <text evidence="7">The sequence shown here is derived from an EMBL/GenBank/DDBJ whole genome shotgun (WGS) entry which is preliminary data.</text>
</comment>
<dbReference type="Pfam" id="PF00691">
    <property type="entry name" value="OmpA"/>
    <property type="match status" value="1"/>
</dbReference>
<keyword evidence="3" id="KW-0998">Cell outer membrane</keyword>
<dbReference type="Gene3D" id="3.30.1330.60">
    <property type="entry name" value="OmpA-like domain"/>
    <property type="match status" value="1"/>
</dbReference>
<keyword evidence="8" id="KW-1185">Reference proteome</keyword>
<dbReference type="PANTHER" id="PTHR30329">
    <property type="entry name" value="STATOR ELEMENT OF FLAGELLAR MOTOR COMPLEX"/>
    <property type="match status" value="1"/>
</dbReference>
<dbReference type="InterPro" id="IPR006690">
    <property type="entry name" value="OMPA-like_CS"/>
</dbReference>
<evidence type="ECO:0000313" key="8">
    <source>
        <dbReference type="Proteomes" id="UP001055125"/>
    </source>
</evidence>
<reference evidence="7" key="1">
    <citation type="journal article" date="2021" name="Front. Microbiol.">
        <title>Comprehensive Comparative Genomics and Phenotyping of Methylobacterium Species.</title>
        <authorList>
            <person name="Alessa O."/>
            <person name="Ogura Y."/>
            <person name="Fujitani Y."/>
            <person name="Takami H."/>
            <person name="Hayashi T."/>
            <person name="Sahin N."/>
            <person name="Tani A."/>
        </authorList>
    </citation>
    <scope>NUCLEOTIDE SEQUENCE</scope>
    <source>
        <strain evidence="7">DSM 19015</strain>
    </source>
</reference>
<protein>
    <submittedName>
        <fullName evidence="7">Peptidoglycan-associated lipoprotein</fullName>
    </submittedName>
</protein>
<dbReference type="PROSITE" id="PS51123">
    <property type="entry name" value="OMPA_2"/>
    <property type="match status" value="1"/>
</dbReference>
<dbReference type="PROSITE" id="PS01068">
    <property type="entry name" value="OMPA_1"/>
    <property type="match status" value="1"/>
</dbReference>
<dbReference type="InterPro" id="IPR006664">
    <property type="entry name" value="OMP_bac"/>
</dbReference>
<evidence type="ECO:0000256" key="3">
    <source>
        <dbReference type="ARBA" id="ARBA00023237"/>
    </source>
</evidence>
<gene>
    <name evidence="7" type="primary">pal_6</name>
    <name evidence="7" type="ORF">OCOJLMKI_2887</name>
</gene>
<dbReference type="InterPro" id="IPR006665">
    <property type="entry name" value="OmpA-like"/>
</dbReference>
<accession>A0ABQ4S1D8</accession>
<dbReference type="PANTHER" id="PTHR30329:SF21">
    <property type="entry name" value="LIPOPROTEIN YIAD-RELATED"/>
    <property type="match status" value="1"/>
</dbReference>
<reference evidence="7" key="2">
    <citation type="submission" date="2021-08" db="EMBL/GenBank/DDBJ databases">
        <authorList>
            <person name="Tani A."/>
            <person name="Ola A."/>
            <person name="Ogura Y."/>
            <person name="Katsura K."/>
            <person name="Hayashi T."/>
        </authorList>
    </citation>
    <scope>NUCLEOTIDE SEQUENCE</scope>
    <source>
        <strain evidence="7">DSM 19015</strain>
    </source>
</reference>
<feature type="compositionally biased region" description="Low complexity" evidence="5">
    <location>
        <begin position="61"/>
        <end position="73"/>
    </location>
</feature>
<evidence type="ECO:0000256" key="2">
    <source>
        <dbReference type="ARBA" id="ARBA00023136"/>
    </source>
</evidence>
<dbReference type="PRINTS" id="PR01021">
    <property type="entry name" value="OMPADOMAIN"/>
</dbReference>
<dbReference type="EMBL" id="BPQP01000043">
    <property type="protein sequence ID" value="GJD95673.1"/>
    <property type="molecule type" value="Genomic_DNA"/>
</dbReference>
<evidence type="ECO:0000256" key="5">
    <source>
        <dbReference type="SAM" id="MobiDB-lite"/>
    </source>
</evidence>
<sequence>MFGFSSNHSKILGMSIAALLIAGLPVRAEDVTESQILKALSAPSTMPLAAPRTRGLSLGQPARPDAATATASANPDEAFIDSLRNRNSRSLSVGDREKLVAVAANKPAIDLEMEFDYNSDTLRGPALETANKLGKALSSPELRGQTFAITGHTDAKGTDQVNQGLSERRAEAVKSFLVSRYGIPASNLITAGYGKARLKNASAPFAKENRRVQAVNMLQVKTAGR</sequence>
<dbReference type="InterPro" id="IPR050330">
    <property type="entry name" value="Bact_OuterMem_StrucFunc"/>
</dbReference>
<dbReference type="Proteomes" id="UP001055125">
    <property type="component" value="Unassembled WGS sequence"/>
</dbReference>
<evidence type="ECO:0000256" key="4">
    <source>
        <dbReference type="PROSITE-ProRule" id="PRU00473"/>
    </source>
</evidence>
<comment type="subcellular location">
    <subcellularLocation>
        <location evidence="1">Cell outer membrane</location>
    </subcellularLocation>
</comment>